<feature type="region of interest" description="Disordered" evidence="1">
    <location>
        <begin position="1"/>
        <end position="28"/>
    </location>
</feature>
<comment type="caution">
    <text evidence="2">The sequence shown here is derived from an EMBL/GenBank/DDBJ whole genome shotgun (WGS) entry which is preliminary data.</text>
</comment>
<protein>
    <submittedName>
        <fullName evidence="2">Uncharacterized protein</fullName>
    </submittedName>
</protein>
<dbReference type="AlphaFoldDB" id="A0A317N8Z9"/>
<name>A0A317N8Z9_9NOCA</name>
<feature type="compositionally biased region" description="Low complexity" evidence="1">
    <location>
        <begin position="1"/>
        <end position="16"/>
    </location>
</feature>
<evidence type="ECO:0000313" key="2">
    <source>
        <dbReference type="EMBL" id="PWV71650.1"/>
    </source>
</evidence>
<reference evidence="2 3" key="1">
    <citation type="submission" date="2018-05" db="EMBL/GenBank/DDBJ databases">
        <title>Genomic Encyclopedia of Type Strains, Phase IV (KMG-IV): sequencing the most valuable type-strain genomes for metagenomic binning, comparative biology and taxonomic classification.</title>
        <authorList>
            <person name="Goeker M."/>
        </authorList>
    </citation>
    <scope>NUCLEOTIDE SEQUENCE [LARGE SCALE GENOMIC DNA]</scope>
    <source>
        <strain evidence="2 3">DSM 44717</strain>
    </source>
</reference>
<proteinExistence type="predicted"/>
<sequence>MRFGAADAHAAPATRASGTQEHRSRQLPFVESELPMTIHITPDDMRSTHSPEYAERVSADPETWRLSWLPERKLNRDQAYAGMELDELISDLTAAHDRLTHAQINALADTIGIVWEQAIIRLYKRMLERFDTDDAEEGAPRPPLTKPRTTQLFGHGGTRRVNYG</sequence>
<feature type="region of interest" description="Disordered" evidence="1">
    <location>
        <begin position="133"/>
        <end position="164"/>
    </location>
</feature>
<evidence type="ECO:0000313" key="3">
    <source>
        <dbReference type="Proteomes" id="UP000246410"/>
    </source>
</evidence>
<accession>A0A317N8Z9</accession>
<organism evidence="2 3">
    <name type="scientific">Nocardia neocaledoniensis</name>
    <dbReference type="NCBI Taxonomy" id="236511"/>
    <lineage>
        <taxon>Bacteria</taxon>
        <taxon>Bacillati</taxon>
        <taxon>Actinomycetota</taxon>
        <taxon>Actinomycetes</taxon>
        <taxon>Mycobacteriales</taxon>
        <taxon>Nocardiaceae</taxon>
        <taxon>Nocardia</taxon>
    </lineage>
</organism>
<gene>
    <name evidence="2" type="ORF">DFR69_110134</name>
</gene>
<dbReference type="Proteomes" id="UP000246410">
    <property type="component" value="Unassembled WGS sequence"/>
</dbReference>
<keyword evidence="3" id="KW-1185">Reference proteome</keyword>
<evidence type="ECO:0000256" key="1">
    <source>
        <dbReference type="SAM" id="MobiDB-lite"/>
    </source>
</evidence>
<dbReference type="EMBL" id="QGTL01000010">
    <property type="protein sequence ID" value="PWV71650.1"/>
    <property type="molecule type" value="Genomic_DNA"/>
</dbReference>